<dbReference type="KEGG" id="ffu:CLAFUR5_04130"/>
<reference evidence="1" key="1">
    <citation type="submission" date="2021-12" db="EMBL/GenBank/DDBJ databases">
        <authorList>
            <person name="Zaccaron A."/>
            <person name="Stergiopoulos I."/>
        </authorList>
    </citation>
    <scope>NUCLEOTIDE SEQUENCE</scope>
    <source>
        <strain evidence="1">Race5_Kim</strain>
    </source>
</reference>
<protein>
    <submittedName>
        <fullName evidence="1">Uncharacterized protein</fullName>
    </submittedName>
</protein>
<proteinExistence type="predicted"/>
<dbReference type="EMBL" id="CP090166">
    <property type="protein sequence ID" value="UJO16201.1"/>
    <property type="molecule type" value="Genomic_DNA"/>
</dbReference>
<dbReference type="OrthoDB" id="3223416at2759"/>
<accession>A0A9Q8P7M7</accession>
<name>A0A9Q8P7M7_PASFU</name>
<dbReference type="AlphaFoldDB" id="A0A9Q8P7M7"/>
<reference evidence="1" key="2">
    <citation type="journal article" date="2022" name="Microb. Genom.">
        <title>A chromosome-scale genome assembly of the tomato pathogen Cladosporium fulvum reveals a compartmentalized genome architecture and the presence of a dispensable chromosome.</title>
        <authorList>
            <person name="Zaccaron A.Z."/>
            <person name="Chen L.H."/>
            <person name="Samaras A."/>
            <person name="Stergiopoulos I."/>
        </authorList>
    </citation>
    <scope>NUCLEOTIDE SEQUENCE</scope>
    <source>
        <strain evidence="1">Race5_Kim</strain>
    </source>
</reference>
<keyword evidence="2" id="KW-1185">Reference proteome</keyword>
<dbReference type="GeneID" id="71984008"/>
<dbReference type="Proteomes" id="UP000756132">
    <property type="component" value="Chromosome 4"/>
</dbReference>
<organism evidence="1 2">
    <name type="scientific">Passalora fulva</name>
    <name type="common">Tomato leaf mold</name>
    <name type="synonym">Cladosporium fulvum</name>
    <dbReference type="NCBI Taxonomy" id="5499"/>
    <lineage>
        <taxon>Eukaryota</taxon>
        <taxon>Fungi</taxon>
        <taxon>Dikarya</taxon>
        <taxon>Ascomycota</taxon>
        <taxon>Pezizomycotina</taxon>
        <taxon>Dothideomycetes</taxon>
        <taxon>Dothideomycetidae</taxon>
        <taxon>Mycosphaerellales</taxon>
        <taxon>Mycosphaerellaceae</taxon>
        <taxon>Fulvia</taxon>
    </lineage>
</organism>
<evidence type="ECO:0000313" key="1">
    <source>
        <dbReference type="EMBL" id="UJO16201.1"/>
    </source>
</evidence>
<sequence length="203" mass="21273">MLLDFTPSFQSRQHTHYAFPDPNRLLAAKVSAQVPAILAQATTTPGLNITALDAIDGSSILQCWQLDPFTVSSTPGTVGEASNVSYTVIPPRTNAGLHVAPAAQFVVFLSGLIHLTLPNSTDEAWVVGGKYGMILAGDTADVLGIGGNVLTIDLCVLGTFGHNTEYPGNEATVAVQVPLAPGMKLNHTVLQEVGCGFEDYVGL</sequence>
<dbReference type="RefSeq" id="XP_047760567.1">
    <property type="nucleotide sequence ID" value="XM_047903278.1"/>
</dbReference>
<evidence type="ECO:0000313" key="2">
    <source>
        <dbReference type="Proteomes" id="UP000756132"/>
    </source>
</evidence>
<gene>
    <name evidence="1" type="ORF">CLAFUR5_04130</name>
</gene>